<dbReference type="EMBL" id="UINC01053568">
    <property type="protein sequence ID" value="SVB70238.1"/>
    <property type="molecule type" value="Genomic_DNA"/>
</dbReference>
<reference evidence="3" key="1">
    <citation type="submission" date="2018-05" db="EMBL/GenBank/DDBJ databases">
        <authorList>
            <person name="Lanie J.A."/>
            <person name="Ng W.-L."/>
            <person name="Kazmierczak K.M."/>
            <person name="Andrzejewski T.M."/>
            <person name="Davidsen T.M."/>
            <person name="Wayne K.J."/>
            <person name="Tettelin H."/>
            <person name="Glass J.I."/>
            <person name="Rusch D."/>
            <person name="Podicherti R."/>
            <person name="Tsui H.-C.T."/>
            <person name="Winkler M.E."/>
        </authorList>
    </citation>
    <scope>NUCLEOTIDE SEQUENCE</scope>
</reference>
<protein>
    <recommendedName>
        <fullName evidence="2">NAD-dependent epimerase/dehydratase domain-containing protein</fullName>
    </recommendedName>
</protein>
<dbReference type="InterPro" id="IPR001509">
    <property type="entry name" value="Epimerase_deHydtase"/>
</dbReference>
<keyword evidence="1" id="KW-1133">Transmembrane helix</keyword>
<evidence type="ECO:0000259" key="2">
    <source>
        <dbReference type="Pfam" id="PF01370"/>
    </source>
</evidence>
<evidence type="ECO:0000256" key="1">
    <source>
        <dbReference type="SAM" id="Phobius"/>
    </source>
</evidence>
<dbReference type="InterPro" id="IPR036291">
    <property type="entry name" value="NAD(P)-bd_dom_sf"/>
</dbReference>
<feature type="domain" description="NAD-dependent epimerase/dehydratase" evidence="2">
    <location>
        <begin position="9"/>
        <end position="84"/>
    </location>
</feature>
<organism evidence="3">
    <name type="scientific">marine metagenome</name>
    <dbReference type="NCBI Taxonomy" id="408172"/>
    <lineage>
        <taxon>unclassified sequences</taxon>
        <taxon>metagenomes</taxon>
        <taxon>ecological metagenomes</taxon>
    </lineage>
</organism>
<sequence>MLQTTLKSNQNLKKFLFVSSQAAAGPNLQTEPLTALDSCNPVYHYGKSKYQAEECAKQYMDKIPLTIVRHTSIYGPINLGPSVTASIISFTRWGLFPMPLPRFIIRIAVYLIALLRILLGKPYRGIFYQLNYIRYNDWRVSSSAARVDFGFEPQISMEDGLTETVQWMDQHSKKEVELV</sequence>
<keyword evidence="1" id="KW-0812">Transmembrane</keyword>
<dbReference type="AlphaFoldDB" id="A0A382G4Q7"/>
<dbReference type="SUPFAM" id="SSF51735">
    <property type="entry name" value="NAD(P)-binding Rossmann-fold domains"/>
    <property type="match status" value="1"/>
</dbReference>
<evidence type="ECO:0000313" key="3">
    <source>
        <dbReference type="EMBL" id="SVB70238.1"/>
    </source>
</evidence>
<feature type="transmembrane region" description="Helical" evidence="1">
    <location>
        <begin position="103"/>
        <end position="119"/>
    </location>
</feature>
<dbReference type="Gene3D" id="3.40.50.720">
    <property type="entry name" value="NAD(P)-binding Rossmann-like Domain"/>
    <property type="match status" value="2"/>
</dbReference>
<dbReference type="Pfam" id="PF01370">
    <property type="entry name" value="Epimerase"/>
    <property type="match status" value="1"/>
</dbReference>
<accession>A0A382G4Q7</accession>
<proteinExistence type="predicted"/>
<keyword evidence="1" id="KW-0472">Membrane</keyword>
<name>A0A382G4Q7_9ZZZZ</name>
<gene>
    <name evidence="3" type="ORF">METZ01_LOCUS223092</name>
</gene>